<dbReference type="InterPro" id="IPR020846">
    <property type="entry name" value="MFS_dom"/>
</dbReference>
<evidence type="ECO:0000256" key="3">
    <source>
        <dbReference type="ARBA" id="ARBA00023136"/>
    </source>
</evidence>
<dbReference type="HOGENOM" id="CLU_001265_23_0_4"/>
<keyword evidence="2 4" id="KW-1133">Transmembrane helix</keyword>
<gene>
    <name evidence="6" type="ordered locus">Daci_1187</name>
</gene>
<feature type="transmembrane region" description="Helical" evidence="4">
    <location>
        <begin position="382"/>
        <end position="400"/>
    </location>
</feature>
<dbReference type="InterPro" id="IPR036259">
    <property type="entry name" value="MFS_trans_sf"/>
</dbReference>
<dbReference type="KEGG" id="dac:Daci_1187"/>
<dbReference type="STRING" id="398578.Daci_1187"/>
<organism evidence="6 7">
    <name type="scientific">Delftia acidovorans (strain DSM 14801 / SPH-1)</name>
    <dbReference type="NCBI Taxonomy" id="398578"/>
    <lineage>
        <taxon>Bacteria</taxon>
        <taxon>Pseudomonadati</taxon>
        <taxon>Pseudomonadota</taxon>
        <taxon>Betaproteobacteria</taxon>
        <taxon>Burkholderiales</taxon>
        <taxon>Comamonadaceae</taxon>
        <taxon>Delftia</taxon>
    </lineage>
</organism>
<evidence type="ECO:0000256" key="4">
    <source>
        <dbReference type="SAM" id="Phobius"/>
    </source>
</evidence>
<feature type="transmembrane region" description="Helical" evidence="4">
    <location>
        <begin position="125"/>
        <end position="143"/>
    </location>
</feature>
<name>A9BUC9_DELAS</name>
<protein>
    <submittedName>
        <fullName evidence="6">Major facilitator superfamily MFS_1</fullName>
    </submittedName>
</protein>
<keyword evidence="1 4" id="KW-0812">Transmembrane</keyword>
<feature type="transmembrane region" description="Helical" evidence="4">
    <location>
        <begin position="265"/>
        <end position="282"/>
    </location>
</feature>
<dbReference type="SUPFAM" id="SSF103473">
    <property type="entry name" value="MFS general substrate transporter"/>
    <property type="match status" value="1"/>
</dbReference>
<sequence length="421" mass="43236">MNRSSQACAQPSPPMQATATPVLPQSTLLLMATACGLCAGANYFNQPLLHSIAIDLGISEARASLTVTMAQVSYALGLLLLVPLGDMLERRRLVLGLMLLAALGMLASGMAHSFALLAAGTLMTGLFSVAAQVLVPMAASFAAPGASGRAVGLVMSGLLIGILAARSVAGLLSELGGWNAVYWVGALATAGVALLLRRALPLAQPAQPIGYGAVMRSLLTLAREQPRLRSRALIGGMGFATVSVLFSTMALLLAGPGYGFGDAQIGLIGLVGVAGALMANMAGRLADRGLEQRTTLAGGLLMLAGWGALWLGGTSLWWFLAGLLIVDAALQALHISNQNVIYALAPLARSRINAVYMTGYFIGASAGSAVGSAVWLHWGWTGASVAGLILSLATLAVVAWDRSLARQAQQTGQTVQPQGRV</sequence>
<evidence type="ECO:0000256" key="2">
    <source>
        <dbReference type="ARBA" id="ARBA00022989"/>
    </source>
</evidence>
<evidence type="ECO:0000256" key="1">
    <source>
        <dbReference type="ARBA" id="ARBA00022692"/>
    </source>
</evidence>
<evidence type="ECO:0000259" key="5">
    <source>
        <dbReference type="PROSITE" id="PS50850"/>
    </source>
</evidence>
<feature type="transmembrane region" description="Helical" evidence="4">
    <location>
        <begin position="232"/>
        <end position="253"/>
    </location>
</feature>
<feature type="transmembrane region" description="Helical" evidence="4">
    <location>
        <begin position="150"/>
        <end position="169"/>
    </location>
</feature>
<feature type="domain" description="Major facilitator superfamily (MFS) profile" evidence="5">
    <location>
        <begin position="27"/>
        <end position="409"/>
    </location>
</feature>
<evidence type="ECO:0000313" key="6">
    <source>
        <dbReference type="EMBL" id="ABX33832.1"/>
    </source>
</evidence>
<dbReference type="RefSeq" id="WP_012203118.1">
    <property type="nucleotide sequence ID" value="NC_010002.1"/>
</dbReference>
<feature type="transmembrane region" description="Helical" evidence="4">
    <location>
        <begin position="175"/>
        <end position="196"/>
    </location>
</feature>
<dbReference type="Pfam" id="PF07690">
    <property type="entry name" value="MFS_1"/>
    <property type="match status" value="1"/>
</dbReference>
<feature type="transmembrane region" description="Helical" evidence="4">
    <location>
        <begin position="94"/>
        <end position="119"/>
    </location>
</feature>
<feature type="transmembrane region" description="Helical" evidence="4">
    <location>
        <begin position="354"/>
        <end position="376"/>
    </location>
</feature>
<keyword evidence="3 4" id="KW-0472">Membrane</keyword>
<reference evidence="6 7" key="1">
    <citation type="journal article" date="2004" name="Appl. Environ. Microbiol.">
        <title>Mineralization of individual congeners of linear alkylbenzenesulfonate by defined pairs of heterotrophic bacteria.</title>
        <authorList>
            <person name="Schleheck D."/>
            <person name="Knepper T.P."/>
            <person name="Fischer K."/>
            <person name="Cook A.M."/>
        </authorList>
    </citation>
    <scope>NUCLEOTIDE SEQUENCE [LARGE SCALE GENOMIC DNA]</scope>
    <source>
        <strain evidence="7">DSM 14801 / SPH-1</strain>
    </source>
</reference>
<dbReference type="eggNOG" id="COG2814">
    <property type="taxonomic scope" value="Bacteria"/>
</dbReference>
<dbReference type="PANTHER" id="PTHR42910">
    <property type="entry name" value="TRANSPORTER SCO4007-RELATED"/>
    <property type="match status" value="1"/>
</dbReference>
<reference evidence="7" key="2">
    <citation type="submission" date="2007-11" db="EMBL/GenBank/DDBJ databases">
        <title>Complete sequence of Delftia acidovorans DSM 14801 / SPH-1.</title>
        <authorList>
            <person name="Copeland A."/>
            <person name="Lucas S."/>
            <person name="Lapidus A."/>
            <person name="Barry K."/>
            <person name="Glavina del Rio T."/>
            <person name="Dalin E."/>
            <person name="Tice H."/>
            <person name="Pitluck S."/>
            <person name="Lowry S."/>
            <person name="Clum A."/>
            <person name="Schmutz J."/>
            <person name="Larimer F."/>
            <person name="Land M."/>
            <person name="Hauser L."/>
            <person name="Kyrpides N."/>
            <person name="Kim E."/>
            <person name="Schleheck D."/>
            <person name="Richardson P."/>
        </authorList>
    </citation>
    <scope>NUCLEOTIDE SEQUENCE [LARGE SCALE GENOMIC DNA]</scope>
    <source>
        <strain evidence="7">DSM 14801 / SPH-1</strain>
    </source>
</reference>
<dbReference type="PROSITE" id="PS51257">
    <property type="entry name" value="PROKAR_LIPOPROTEIN"/>
    <property type="match status" value="1"/>
</dbReference>
<dbReference type="EMBL" id="CP000884">
    <property type="protein sequence ID" value="ABX33832.1"/>
    <property type="molecule type" value="Genomic_DNA"/>
</dbReference>
<feature type="transmembrane region" description="Helical" evidence="4">
    <location>
        <begin position="63"/>
        <end position="82"/>
    </location>
</feature>
<dbReference type="AlphaFoldDB" id="A9BUC9"/>
<proteinExistence type="predicted"/>
<dbReference type="InterPro" id="IPR011701">
    <property type="entry name" value="MFS"/>
</dbReference>
<dbReference type="PANTHER" id="PTHR42910:SF1">
    <property type="entry name" value="MAJOR FACILITATOR SUPERFAMILY (MFS) PROFILE DOMAIN-CONTAINING PROTEIN"/>
    <property type="match status" value="1"/>
</dbReference>
<dbReference type="GeneID" id="24113815"/>
<feature type="transmembrane region" description="Helical" evidence="4">
    <location>
        <begin position="294"/>
        <end position="310"/>
    </location>
</feature>
<dbReference type="Gene3D" id="1.20.1250.20">
    <property type="entry name" value="MFS general substrate transporter like domains"/>
    <property type="match status" value="1"/>
</dbReference>
<feature type="transmembrane region" description="Helical" evidence="4">
    <location>
        <begin position="21"/>
        <end position="43"/>
    </location>
</feature>
<dbReference type="GO" id="GO:0022857">
    <property type="term" value="F:transmembrane transporter activity"/>
    <property type="evidence" value="ECO:0007669"/>
    <property type="project" value="InterPro"/>
</dbReference>
<keyword evidence="7" id="KW-1185">Reference proteome</keyword>
<dbReference type="Proteomes" id="UP000000784">
    <property type="component" value="Chromosome"/>
</dbReference>
<dbReference type="PROSITE" id="PS50850">
    <property type="entry name" value="MFS"/>
    <property type="match status" value="1"/>
</dbReference>
<accession>A9BUC9</accession>
<evidence type="ECO:0000313" key="7">
    <source>
        <dbReference type="Proteomes" id="UP000000784"/>
    </source>
</evidence>
<dbReference type="CDD" id="cd17324">
    <property type="entry name" value="MFS_NepI_like"/>
    <property type="match status" value="1"/>
</dbReference>